<reference evidence="8" key="2">
    <citation type="submission" date="2025-08" db="UniProtKB">
        <authorList>
            <consortium name="RefSeq"/>
        </authorList>
    </citation>
    <scope>IDENTIFICATION</scope>
    <source>
        <tissue evidence="8">Leaf</tissue>
    </source>
</reference>
<organism evidence="7 8">
    <name type="scientific">Spinacia oleracea</name>
    <name type="common">Spinach</name>
    <dbReference type="NCBI Taxonomy" id="3562"/>
    <lineage>
        <taxon>Eukaryota</taxon>
        <taxon>Viridiplantae</taxon>
        <taxon>Streptophyta</taxon>
        <taxon>Embryophyta</taxon>
        <taxon>Tracheophyta</taxon>
        <taxon>Spermatophyta</taxon>
        <taxon>Magnoliopsida</taxon>
        <taxon>eudicotyledons</taxon>
        <taxon>Gunneridae</taxon>
        <taxon>Pentapetalae</taxon>
        <taxon>Caryophyllales</taxon>
        <taxon>Chenopodiaceae</taxon>
        <taxon>Chenopodioideae</taxon>
        <taxon>Anserineae</taxon>
        <taxon>Spinacia</taxon>
    </lineage>
</organism>
<keyword evidence="1" id="KW-0479">Metal-binding</keyword>
<proteinExistence type="predicted"/>
<evidence type="ECO:0000313" key="7">
    <source>
        <dbReference type="Proteomes" id="UP000813463"/>
    </source>
</evidence>
<keyword evidence="7" id="KW-1185">Reference proteome</keyword>
<keyword evidence="4" id="KW-0805">Transcription regulation</keyword>
<keyword evidence="3" id="KW-0862">Zinc</keyword>
<dbReference type="RefSeq" id="XP_056694766.1">
    <property type="nucleotide sequence ID" value="XM_056838788.1"/>
</dbReference>
<evidence type="ECO:0000259" key="6">
    <source>
        <dbReference type="Pfam" id="PF23121"/>
    </source>
</evidence>
<gene>
    <name evidence="8" type="primary">LOC110799157</name>
</gene>
<dbReference type="PANTHER" id="PTHR33304:SF18">
    <property type="entry name" value="CHROMATIN REGULATOR PHD FAMILY-RELATED"/>
    <property type="match status" value="1"/>
</dbReference>
<dbReference type="InterPro" id="IPR049914">
    <property type="entry name" value="PHD1-3/5-6"/>
</dbReference>
<evidence type="ECO:0000256" key="4">
    <source>
        <dbReference type="ARBA" id="ARBA00023015"/>
    </source>
</evidence>
<evidence type="ECO:0000256" key="2">
    <source>
        <dbReference type="ARBA" id="ARBA00022771"/>
    </source>
</evidence>
<dbReference type="PANTHER" id="PTHR33304">
    <property type="match status" value="1"/>
</dbReference>
<dbReference type="Proteomes" id="UP000813463">
    <property type="component" value="Chromosome 3"/>
</dbReference>
<keyword evidence="5" id="KW-0804">Transcription</keyword>
<feature type="domain" description="AIPP2-like SPOC-like" evidence="6">
    <location>
        <begin position="125"/>
        <end position="198"/>
    </location>
</feature>
<sequence length="450" mass="49951">MKYIGKCSNFCQLSCGIYTKSPTDHQVNPEFSSVSDSDNRKKQEQSQMVKTCETCGDKGFSRYLTYSTGDTVEHMYSSELPPDELPAKMVMCGDEMTKFSGCHPLRISYLSLPDASAIPVAGPIWRGVFNTFGRLCKSWKGMEAFIPKTSHSEAVNIVHSMQPTLYLDLKKRSQLWPKNFDELGATDCNIGLYIFPQSARLWFKSVAFLWGAFKEKVSSEIPSKRVAKSRGTKSKQWTTLKKTKKAVSLVKYDRLPSLRPECKRARSKRGKKARKCNDQEADMFCQIFDKPGQAETCTDEPAVIASSGQENTSLLNDKIGTLENIVEECIPRVAVTIKEPKTVAVDESEKIVEIKTSGQGQALLPSLEVKQETPLEKGSCMTSGLDLERKSSSPSISSTVFMELDDEETTISGSQNCIEASVTTIPASNLEMAGGEYHESSSNRSVQHQL</sequence>
<name>A0ABM3RGM7_SPIOL</name>
<evidence type="ECO:0000313" key="8">
    <source>
        <dbReference type="RefSeq" id="XP_056694766.1"/>
    </source>
</evidence>
<keyword evidence="2" id="KW-0863">Zinc-finger</keyword>
<protein>
    <recommendedName>
        <fullName evidence="6">AIPP2-like SPOC-like domain-containing protein</fullName>
    </recommendedName>
</protein>
<evidence type="ECO:0000256" key="5">
    <source>
        <dbReference type="ARBA" id="ARBA00023163"/>
    </source>
</evidence>
<reference evidence="7" key="1">
    <citation type="journal article" date="2021" name="Nat. Commun.">
        <title>Genomic analyses provide insights into spinach domestication and the genetic basis of agronomic traits.</title>
        <authorList>
            <person name="Cai X."/>
            <person name="Sun X."/>
            <person name="Xu C."/>
            <person name="Sun H."/>
            <person name="Wang X."/>
            <person name="Ge C."/>
            <person name="Zhang Z."/>
            <person name="Wang Q."/>
            <person name="Fei Z."/>
            <person name="Jiao C."/>
            <person name="Wang Q."/>
        </authorList>
    </citation>
    <scope>NUCLEOTIDE SEQUENCE [LARGE SCALE GENOMIC DNA]</scope>
    <source>
        <strain evidence="7">cv. Varoflay</strain>
    </source>
</reference>
<evidence type="ECO:0000256" key="1">
    <source>
        <dbReference type="ARBA" id="ARBA00022723"/>
    </source>
</evidence>
<dbReference type="Pfam" id="PF23121">
    <property type="entry name" value="SPOC_AIPP2"/>
    <property type="match status" value="1"/>
</dbReference>
<dbReference type="GeneID" id="110799157"/>
<evidence type="ECO:0000256" key="3">
    <source>
        <dbReference type="ARBA" id="ARBA00022833"/>
    </source>
</evidence>
<accession>A0ABM3RGM7</accession>
<dbReference type="InterPro" id="IPR056280">
    <property type="entry name" value="AIPP2-like_SPOC"/>
</dbReference>